<name>B0VHD1_CLOAI</name>
<dbReference type="Proteomes" id="UP000002019">
    <property type="component" value="Chromosome"/>
</dbReference>
<dbReference type="EMBL" id="CU466930">
    <property type="protein sequence ID" value="CAO80746.1"/>
    <property type="molecule type" value="Genomic_DNA"/>
</dbReference>
<keyword evidence="2" id="KW-1185">Reference proteome</keyword>
<proteinExistence type="predicted"/>
<dbReference type="AlphaFoldDB" id="B0VHD1"/>
<sequence length="92" mass="11163">MENPKVELRHYKKPVLVWAVDEGTVFYSFWEEEMLTRFGLENVDGWDFQEDLLFCPDWIGDTEEEDLEDFDLDDEDIEELSHFLHRNMDDKD</sequence>
<evidence type="ECO:0000313" key="2">
    <source>
        <dbReference type="Proteomes" id="UP000002019"/>
    </source>
</evidence>
<protein>
    <submittedName>
        <fullName evidence="1">Uncharacterized protein</fullName>
    </submittedName>
</protein>
<dbReference type="STRING" id="459349.CLOAM0869"/>
<reference evidence="1 2" key="1">
    <citation type="journal article" date="2008" name="J. Bacteriol.">
        <title>'Candidatus Cloacamonas acidaminovorans': genome sequence reconstruction provides a first glimpse of a new bacterial division.</title>
        <authorList>
            <person name="Pelletier E."/>
            <person name="Kreimeyer A."/>
            <person name="Bocs S."/>
            <person name="Rouy Z."/>
            <person name="Gyapay G."/>
            <person name="Chouari R."/>
            <person name="Riviere D."/>
            <person name="Ganesan A."/>
            <person name="Daegelen P."/>
            <person name="Sghir A."/>
            <person name="Cohen G.N."/>
            <person name="Medigue C."/>
            <person name="Weissenbach J."/>
            <person name="Le Paslier D."/>
        </authorList>
    </citation>
    <scope>NUCLEOTIDE SEQUENCE [LARGE SCALE GENOMIC DNA]</scope>
    <source>
        <strain evidence="2">Evry</strain>
    </source>
</reference>
<accession>B0VHD1</accession>
<evidence type="ECO:0000313" key="1">
    <source>
        <dbReference type="EMBL" id="CAO80746.1"/>
    </source>
</evidence>
<organism evidence="1 2">
    <name type="scientific">Cloacimonas acidaminovorans (strain Evry)</name>
    <dbReference type="NCBI Taxonomy" id="459349"/>
    <lineage>
        <taxon>Bacteria</taxon>
        <taxon>Pseudomonadati</taxon>
        <taxon>Candidatus Cloacimonadota</taxon>
        <taxon>Candidatus Cloacimonadia</taxon>
        <taxon>Candidatus Cloacimonadales</taxon>
        <taxon>Candidatus Cloacimonadaceae</taxon>
        <taxon>Candidatus Cloacimonas</taxon>
    </lineage>
</organism>
<dbReference type="KEGG" id="caci:CLOAM0869"/>
<gene>
    <name evidence="1" type="ordered locus">CLOAM0869</name>
</gene>
<dbReference type="HOGENOM" id="CLU_2407970_0_0_0"/>